<keyword evidence="3" id="KW-1185">Reference proteome</keyword>
<dbReference type="RefSeq" id="WP_066951780.1">
    <property type="nucleotide sequence ID" value="NZ_BBYK01000099.1"/>
</dbReference>
<evidence type="ECO:0000256" key="1">
    <source>
        <dbReference type="SAM" id="MobiDB-lite"/>
    </source>
</evidence>
<evidence type="ECO:0000313" key="3">
    <source>
        <dbReference type="Proteomes" id="UP001602119"/>
    </source>
</evidence>
<feature type="region of interest" description="Disordered" evidence="1">
    <location>
        <begin position="120"/>
        <end position="145"/>
    </location>
</feature>
<proteinExistence type="predicted"/>
<comment type="caution">
    <text evidence="2">The sequence shown here is derived from an EMBL/GenBank/DDBJ whole genome shotgun (WGS) entry which is preliminary data.</text>
</comment>
<sequence length="166" mass="18036">MDDDLPALVRSYLDEDLLVNPDQGRAETEANTLWIGLPDGGFDAGAVRAALIHVGAGLRERFGSREGPPAFPLTFYAWHDEQAGQLRMSMRSAPPDGLPFGARHRPVCEPDEVLASALADTSPGSVRWEELRPDDASPETGDDAWPPFPVYVVAIRGESETPSGRR</sequence>
<organism evidence="2 3">
    <name type="scientific">Microtetraspora fusca</name>
    <dbReference type="NCBI Taxonomy" id="1997"/>
    <lineage>
        <taxon>Bacteria</taxon>
        <taxon>Bacillati</taxon>
        <taxon>Actinomycetota</taxon>
        <taxon>Actinomycetes</taxon>
        <taxon>Streptosporangiales</taxon>
        <taxon>Streptosporangiaceae</taxon>
        <taxon>Microtetraspora</taxon>
    </lineage>
</organism>
<accession>A0ABW6VCG0</accession>
<dbReference type="EMBL" id="JBIAXI010000013">
    <property type="protein sequence ID" value="MFF4775509.1"/>
    <property type="molecule type" value="Genomic_DNA"/>
</dbReference>
<gene>
    <name evidence="2" type="ORF">ACFY05_21895</name>
</gene>
<protein>
    <submittedName>
        <fullName evidence="2">Uncharacterized protein</fullName>
    </submittedName>
</protein>
<dbReference type="Proteomes" id="UP001602119">
    <property type="component" value="Unassembled WGS sequence"/>
</dbReference>
<evidence type="ECO:0000313" key="2">
    <source>
        <dbReference type="EMBL" id="MFF4775509.1"/>
    </source>
</evidence>
<reference evidence="2 3" key="1">
    <citation type="submission" date="2024-10" db="EMBL/GenBank/DDBJ databases">
        <title>The Natural Products Discovery Center: Release of the First 8490 Sequenced Strains for Exploring Actinobacteria Biosynthetic Diversity.</title>
        <authorList>
            <person name="Kalkreuter E."/>
            <person name="Kautsar S.A."/>
            <person name="Yang D."/>
            <person name="Bader C.D."/>
            <person name="Teijaro C.N."/>
            <person name="Fluegel L."/>
            <person name="Davis C.M."/>
            <person name="Simpson J.R."/>
            <person name="Lauterbach L."/>
            <person name="Steele A.D."/>
            <person name="Gui C."/>
            <person name="Meng S."/>
            <person name="Li G."/>
            <person name="Viehrig K."/>
            <person name="Ye F."/>
            <person name="Su P."/>
            <person name="Kiefer A.F."/>
            <person name="Nichols A."/>
            <person name="Cepeda A.J."/>
            <person name="Yan W."/>
            <person name="Fan B."/>
            <person name="Jiang Y."/>
            <person name="Adhikari A."/>
            <person name="Zheng C.-J."/>
            <person name="Schuster L."/>
            <person name="Cowan T.M."/>
            <person name="Smanski M.J."/>
            <person name="Chevrette M.G."/>
            <person name="De Carvalho L.P.S."/>
            <person name="Shen B."/>
        </authorList>
    </citation>
    <scope>NUCLEOTIDE SEQUENCE [LARGE SCALE GENOMIC DNA]</scope>
    <source>
        <strain evidence="2 3">NPDC001281</strain>
    </source>
</reference>
<name>A0ABW6VCG0_MICFU</name>